<dbReference type="OrthoDB" id="550558at2759"/>
<organism evidence="2 3">
    <name type="scientific">Tuber borchii</name>
    <name type="common">White truffle</name>
    <dbReference type="NCBI Taxonomy" id="42251"/>
    <lineage>
        <taxon>Eukaryota</taxon>
        <taxon>Fungi</taxon>
        <taxon>Dikarya</taxon>
        <taxon>Ascomycota</taxon>
        <taxon>Pezizomycotina</taxon>
        <taxon>Pezizomycetes</taxon>
        <taxon>Pezizales</taxon>
        <taxon>Tuberaceae</taxon>
        <taxon>Tuber</taxon>
    </lineage>
</organism>
<dbReference type="PANTHER" id="PTHR37844">
    <property type="entry name" value="SER/THR PROTEIN PHOSPHATASE SUPERFAMILY (AFU_ORTHOLOGUE AFUA_1G14840)"/>
    <property type="match status" value="1"/>
</dbReference>
<evidence type="ECO:0000313" key="2">
    <source>
        <dbReference type="EMBL" id="PUU79794.1"/>
    </source>
</evidence>
<reference evidence="2 3" key="1">
    <citation type="submission" date="2017-04" db="EMBL/GenBank/DDBJ databases">
        <title>Draft genome sequence of Tuber borchii Vittad., a whitish edible truffle.</title>
        <authorList>
            <consortium name="DOE Joint Genome Institute"/>
            <person name="Murat C."/>
            <person name="Kuo A."/>
            <person name="Barry K.W."/>
            <person name="Clum A."/>
            <person name="Dockter R.B."/>
            <person name="Fauchery L."/>
            <person name="Iotti M."/>
            <person name="Kohler A."/>
            <person name="Labutti K."/>
            <person name="Lindquist E.A."/>
            <person name="Lipzen A."/>
            <person name="Ohm R.A."/>
            <person name="Wang M."/>
            <person name="Grigoriev I.V."/>
            <person name="Zambonelli A."/>
            <person name="Martin F.M."/>
        </authorList>
    </citation>
    <scope>NUCLEOTIDE SEQUENCE [LARGE SCALE GENOMIC DNA]</scope>
    <source>
        <strain evidence="2 3">Tbo3840</strain>
    </source>
</reference>
<dbReference type="InterPro" id="IPR004843">
    <property type="entry name" value="Calcineurin-like_PHP"/>
</dbReference>
<gene>
    <name evidence="2" type="ORF">B9Z19DRAFT_1080839</name>
</gene>
<protein>
    <submittedName>
        <fullName evidence="2">Metallo-dependent phosphatase-like protein</fullName>
    </submittedName>
</protein>
<keyword evidence="3" id="KW-1185">Reference proteome</keyword>
<dbReference type="GO" id="GO:0016787">
    <property type="term" value="F:hydrolase activity"/>
    <property type="evidence" value="ECO:0007669"/>
    <property type="project" value="InterPro"/>
</dbReference>
<sequence>MPRLKLSTIPKSLSTHLFSPTLTSFLPSPSTATSTTGPPTCTTPPTTSFQILSDLHLEASQTPPNTYETFHIPPRAPYLLLAGDIGLLTPSHYPRYLHFLTAHVHKFRQIFLILGNHEFYHQSRDEALRAAARLESERALEGRVQVLYRRVVEVSVRVGGGEEEEVVCILGATLNTHVPEEAAAEVAARVQDFRMIKGWSVDAHNRAFREDVEWLKTAVAGLRRGRKAVIVTHHAPVVGGTSKSVFEGSSVASAFATDVVGEVLTAGGGEGVGTWVFGHTHFSVDFWVKWKRGRVRLVANQRGYFGEDEAGFDVGLVVGV</sequence>
<dbReference type="SUPFAM" id="SSF56300">
    <property type="entry name" value="Metallo-dependent phosphatases"/>
    <property type="match status" value="1"/>
</dbReference>
<comment type="caution">
    <text evidence="2">The sequence shown here is derived from an EMBL/GenBank/DDBJ whole genome shotgun (WGS) entry which is preliminary data.</text>
</comment>
<dbReference type="AlphaFoldDB" id="A0A2T6ZWI1"/>
<evidence type="ECO:0000313" key="3">
    <source>
        <dbReference type="Proteomes" id="UP000244722"/>
    </source>
</evidence>
<accession>A0A2T6ZWI1</accession>
<dbReference type="Proteomes" id="UP000244722">
    <property type="component" value="Unassembled WGS sequence"/>
</dbReference>
<dbReference type="EMBL" id="NESQ01000082">
    <property type="protein sequence ID" value="PUU79794.1"/>
    <property type="molecule type" value="Genomic_DNA"/>
</dbReference>
<feature type="domain" description="Calcineurin-like phosphoesterase" evidence="1">
    <location>
        <begin position="51"/>
        <end position="281"/>
    </location>
</feature>
<dbReference type="Pfam" id="PF00149">
    <property type="entry name" value="Metallophos"/>
    <property type="match status" value="1"/>
</dbReference>
<name>A0A2T6ZWI1_TUBBO</name>
<dbReference type="InterPro" id="IPR029052">
    <property type="entry name" value="Metallo-depent_PP-like"/>
</dbReference>
<dbReference type="PANTHER" id="PTHR37844:SF2">
    <property type="entry name" value="SER_THR PROTEIN PHOSPHATASE SUPERFAMILY (AFU_ORTHOLOGUE AFUA_1G14840)"/>
    <property type="match status" value="1"/>
</dbReference>
<dbReference type="Gene3D" id="3.60.21.10">
    <property type="match status" value="1"/>
</dbReference>
<proteinExistence type="predicted"/>
<evidence type="ECO:0000259" key="1">
    <source>
        <dbReference type="Pfam" id="PF00149"/>
    </source>
</evidence>